<keyword evidence="1" id="KW-0472">Membrane</keyword>
<dbReference type="Proteomes" id="UP001143328">
    <property type="component" value="Unassembled WGS sequence"/>
</dbReference>
<dbReference type="InterPro" id="IPR045584">
    <property type="entry name" value="Pilin-like"/>
</dbReference>
<dbReference type="Pfam" id="PF16732">
    <property type="entry name" value="ComP_DUS"/>
    <property type="match status" value="1"/>
</dbReference>
<dbReference type="PANTHER" id="PTHR30093:SF47">
    <property type="entry name" value="TYPE IV PILUS NON-CORE MINOR PILIN PILE"/>
    <property type="match status" value="1"/>
</dbReference>
<dbReference type="GO" id="GO:0043683">
    <property type="term" value="P:type IV pilus assembly"/>
    <property type="evidence" value="ECO:0007669"/>
    <property type="project" value="InterPro"/>
</dbReference>
<name>A0A9W6NFS3_9PSED</name>
<dbReference type="InterPro" id="IPR012902">
    <property type="entry name" value="N_methyl_site"/>
</dbReference>
<keyword evidence="1" id="KW-0812">Transmembrane</keyword>
<dbReference type="PROSITE" id="PS00409">
    <property type="entry name" value="PROKAR_NTER_METHYL"/>
    <property type="match status" value="1"/>
</dbReference>
<gene>
    <name evidence="2" type="primary">pilE_2</name>
    <name evidence="2" type="ORF">GCM10017655_21720</name>
</gene>
<evidence type="ECO:0000313" key="3">
    <source>
        <dbReference type="Proteomes" id="UP001143328"/>
    </source>
</evidence>
<dbReference type="Gene3D" id="3.30.700.10">
    <property type="entry name" value="Glycoprotein, Type 4 Pilin"/>
    <property type="match status" value="1"/>
</dbReference>
<dbReference type="InterPro" id="IPR031982">
    <property type="entry name" value="PilE-like"/>
</dbReference>
<protein>
    <submittedName>
        <fullName evidence="2">Type 4 fimbrial biogenesis protein PilE</fullName>
    </submittedName>
</protein>
<dbReference type="SUPFAM" id="SSF54523">
    <property type="entry name" value="Pili subunits"/>
    <property type="match status" value="1"/>
</dbReference>
<dbReference type="PANTHER" id="PTHR30093">
    <property type="entry name" value="GENERAL SECRETION PATHWAY PROTEIN G"/>
    <property type="match status" value="1"/>
</dbReference>
<dbReference type="AlphaFoldDB" id="A0A9W6NFS3"/>
<reference evidence="2" key="1">
    <citation type="journal article" date="2014" name="Int. J. Syst. Evol. Microbiol.">
        <title>Complete genome sequence of Corynebacterium casei LMG S-19264T (=DSM 44701T), isolated from a smear-ripened cheese.</title>
        <authorList>
            <consortium name="US DOE Joint Genome Institute (JGI-PGF)"/>
            <person name="Walter F."/>
            <person name="Albersmeier A."/>
            <person name="Kalinowski J."/>
            <person name="Ruckert C."/>
        </authorList>
    </citation>
    <scope>NUCLEOTIDE SEQUENCE</scope>
    <source>
        <strain evidence="2">VKM B-2935</strain>
    </source>
</reference>
<proteinExistence type="predicted"/>
<organism evidence="2 3">
    <name type="scientific">Pseudomonas turukhanskensis</name>
    <dbReference type="NCBI Taxonomy" id="1806536"/>
    <lineage>
        <taxon>Bacteria</taxon>
        <taxon>Pseudomonadati</taxon>
        <taxon>Pseudomonadota</taxon>
        <taxon>Gammaproteobacteria</taxon>
        <taxon>Pseudomonadales</taxon>
        <taxon>Pseudomonadaceae</taxon>
        <taxon>Pseudomonas</taxon>
    </lineage>
</organism>
<dbReference type="EMBL" id="BSFN01000005">
    <property type="protein sequence ID" value="GLK89110.1"/>
    <property type="molecule type" value="Genomic_DNA"/>
</dbReference>
<keyword evidence="1" id="KW-1133">Transmembrane helix</keyword>
<dbReference type="NCBIfam" id="TIGR02532">
    <property type="entry name" value="IV_pilin_GFxxxE"/>
    <property type="match status" value="1"/>
</dbReference>
<dbReference type="RefSeq" id="WP_271195317.1">
    <property type="nucleotide sequence ID" value="NZ_BSFN01000005.1"/>
</dbReference>
<evidence type="ECO:0000256" key="1">
    <source>
        <dbReference type="SAM" id="Phobius"/>
    </source>
</evidence>
<keyword evidence="3" id="KW-1185">Reference proteome</keyword>
<sequence length="140" mass="15293">MQHRQTGFTLIELMISVVILSIITAIALPSYTRYVTRTHRSEALALLNEAAAREERYYAQNNAYTSTLANLNLRRSTGLSDNGFYQLSISTSDDTQGGYLLSATPLGNQANDSECAVMTLNALGEKTVSGTTSDSSECWK</sequence>
<evidence type="ECO:0000313" key="2">
    <source>
        <dbReference type="EMBL" id="GLK89110.1"/>
    </source>
</evidence>
<comment type="caution">
    <text evidence="2">The sequence shown here is derived from an EMBL/GenBank/DDBJ whole genome shotgun (WGS) entry which is preliminary data.</text>
</comment>
<feature type="transmembrane region" description="Helical" evidence="1">
    <location>
        <begin position="6"/>
        <end position="31"/>
    </location>
</feature>
<accession>A0A9W6NFS3</accession>
<dbReference type="Pfam" id="PF07963">
    <property type="entry name" value="N_methyl"/>
    <property type="match status" value="1"/>
</dbReference>
<reference evidence="2" key="2">
    <citation type="submission" date="2023-01" db="EMBL/GenBank/DDBJ databases">
        <authorList>
            <person name="Sun Q."/>
            <person name="Evtushenko L."/>
        </authorList>
    </citation>
    <scope>NUCLEOTIDE SEQUENCE</scope>
    <source>
        <strain evidence="2">VKM B-2935</strain>
    </source>
</reference>